<dbReference type="EMBL" id="WHVB01000026">
    <property type="protein sequence ID" value="KAF8470346.1"/>
    <property type="molecule type" value="Genomic_DNA"/>
</dbReference>
<organism evidence="2 3">
    <name type="scientific">Russula ochroleuca</name>
    <dbReference type="NCBI Taxonomy" id="152965"/>
    <lineage>
        <taxon>Eukaryota</taxon>
        <taxon>Fungi</taxon>
        <taxon>Dikarya</taxon>
        <taxon>Basidiomycota</taxon>
        <taxon>Agaricomycotina</taxon>
        <taxon>Agaricomycetes</taxon>
        <taxon>Russulales</taxon>
        <taxon>Russulaceae</taxon>
        <taxon>Russula</taxon>
    </lineage>
</organism>
<dbReference type="InterPro" id="IPR015943">
    <property type="entry name" value="WD40/YVTN_repeat-like_dom_sf"/>
</dbReference>
<evidence type="ECO:0000256" key="1">
    <source>
        <dbReference type="SAM" id="MobiDB-lite"/>
    </source>
</evidence>
<protein>
    <submittedName>
        <fullName evidence="2">Uncharacterized protein</fullName>
    </submittedName>
</protein>
<gene>
    <name evidence="2" type="ORF">DFH94DRAFT_685216</name>
</gene>
<dbReference type="OrthoDB" id="3238562at2759"/>
<reference evidence="2" key="1">
    <citation type="submission" date="2019-10" db="EMBL/GenBank/DDBJ databases">
        <authorList>
            <consortium name="DOE Joint Genome Institute"/>
            <person name="Kuo A."/>
            <person name="Miyauchi S."/>
            <person name="Kiss E."/>
            <person name="Drula E."/>
            <person name="Kohler A."/>
            <person name="Sanchez-Garcia M."/>
            <person name="Andreopoulos B."/>
            <person name="Barry K.W."/>
            <person name="Bonito G."/>
            <person name="Buee M."/>
            <person name="Carver A."/>
            <person name="Chen C."/>
            <person name="Cichocki N."/>
            <person name="Clum A."/>
            <person name="Culley D."/>
            <person name="Crous P.W."/>
            <person name="Fauchery L."/>
            <person name="Girlanda M."/>
            <person name="Hayes R."/>
            <person name="Keri Z."/>
            <person name="LaButti K."/>
            <person name="Lipzen A."/>
            <person name="Lombard V."/>
            <person name="Magnuson J."/>
            <person name="Maillard F."/>
            <person name="Morin E."/>
            <person name="Murat C."/>
            <person name="Nolan M."/>
            <person name="Ohm R."/>
            <person name="Pangilinan J."/>
            <person name="Pereira M."/>
            <person name="Perotto S."/>
            <person name="Peter M."/>
            <person name="Riley R."/>
            <person name="Sitrit Y."/>
            <person name="Stielow B."/>
            <person name="Szollosi G."/>
            <person name="Zifcakova L."/>
            <person name="Stursova M."/>
            <person name="Spatafora J.W."/>
            <person name="Tedersoo L."/>
            <person name="Vaario L.-M."/>
            <person name="Yamada A."/>
            <person name="Yan M."/>
            <person name="Wang P."/>
            <person name="Xu J."/>
            <person name="Bruns T."/>
            <person name="Baldrian P."/>
            <person name="Vilgalys R."/>
            <person name="Henrissat B."/>
            <person name="Grigoriev I.V."/>
            <person name="Hibbett D."/>
            <person name="Nagy L.G."/>
            <person name="Martin F.M."/>
        </authorList>
    </citation>
    <scope>NUCLEOTIDE SEQUENCE</scope>
    <source>
        <strain evidence="2">Prilba</strain>
    </source>
</reference>
<reference evidence="2" key="2">
    <citation type="journal article" date="2020" name="Nat. Commun.">
        <title>Large-scale genome sequencing of mycorrhizal fungi provides insights into the early evolution of symbiotic traits.</title>
        <authorList>
            <person name="Miyauchi S."/>
            <person name="Kiss E."/>
            <person name="Kuo A."/>
            <person name="Drula E."/>
            <person name="Kohler A."/>
            <person name="Sanchez-Garcia M."/>
            <person name="Morin E."/>
            <person name="Andreopoulos B."/>
            <person name="Barry K.W."/>
            <person name="Bonito G."/>
            <person name="Buee M."/>
            <person name="Carver A."/>
            <person name="Chen C."/>
            <person name="Cichocki N."/>
            <person name="Clum A."/>
            <person name="Culley D."/>
            <person name="Crous P.W."/>
            <person name="Fauchery L."/>
            <person name="Girlanda M."/>
            <person name="Hayes R.D."/>
            <person name="Keri Z."/>
            <person name="LaButti K."/>
            <person name="Lipzen A."/>
            <person name="Lombard V."/>
            <person name="Magnuson J."/>
            <person name="Maillard F."/>
            <person name="Murat C."/>
            <person name="Nolan M."/>
            <person name="Ohm R.A."/>
            <person name="Pangilinan J."/>
            <person name="Pereira M.F."/>
            <person name="Perotto S."/>
            <person name="Peter M."/>
            <person name="Pfister S."/>
            <person name="Riley R."/>
            <person name="Sitrit Y."/>
            <person name="Stielow J.B."/>
            <person name="Szollosi G."/>
            <person name="Zifcakova L."/>
            <person name="Stursova M."/>
            <person name="Spatafora J.W."/>
            <person name="Tedersoo L."/>
            <person name="Vaario L.M."/>
            <person name="Yamada A."/>
            <person name="Yan M."/>
            <person name="Wang P."/>
            <person name="Xu J."/>
            <person name="Bruns T."/>
            <person name="Baldrian P."/>
            <person name="Vilgalys R."/>
            <person name="Dunand C."/>
            <person name="Henrissat B."/>
            <person name="Grigoriev I.V."/>
            <person name="Hibbett D."/>
            <person name="Nagy L.G."/>
            <person name="Martin F.M."/>
        </authorList>
    </citation>
    <scope>NUCLEOTIDE SEQUENCE</scope>
    <source>
        <strain evidence="2">Prilba</strain>
    </source>
</reference>
<dbReference type="InterPro" id="IPR036322">
    <property type="entry name" value="WD40_repeat_dom_sf"/>
</dbReference>
<dbReference type="SUPFAM" id="SSF50978">
    <property type="entry name" value="WD40 repeat-like"/>
    <property type="match status" value="1"/>
</dbReference>
<comment type="caution">
    <text evidence="2">The sequence shown here is derived from an EMBL/GenBank/DDBJ whole genome shotgun (WGS) entry which is preliminary data.</text>
</comment>
<keyword evidence="3" id="KW-1185">Reference proteome</keyword>
<proteinExistence type="predicted"/>
<accession>A0A9P5JYD1</accession>
<evidence type="ECO:0000313" key="3">
    <source>
        <dbReference type="Proteomes" id="UP000759537"/>
    </source>
</evidence>
<dbReference type="Gene3D" id="2.130.10.10">
    <property type="entry name" value="YVTN repeat-like/Quinoprotein amine dehydrogenase"/>
    <property type="match status" value="1"/>
</dbReference>
<dbReference type="AlphaFoldDB" id="A0A9P5JYD1"/>
<name>A0A9P5JYD1_9AGAM</name>
<evidence type="ECO:0000313" key="2">
    <source>
        <dbReference type="EMBL" id="KAF8470346.1"/>
    </source>
</evidence>
<dbReference type="Proteomes" id="UP000759537">
    <property type="component" value="Unassembled WGS sequence"/>
</dbReference>
<sequence>MVFFCDEDVLLVMYLDHGVVVWNLKTLEINWCICPRSCRIGCSAVSSDKKTLAVTNLYDGIDWYSLDSNHFMDASFQHTMTHPTPENVILPVTFIYAGNAVLSETSYGCARITDTNTWSLIGKLTHKSEDIVQAVAYSYSRGVCHIVTGVAERGSDSVIRYWIQEPSLKQHAEPRPQAAEEQGLLIESSFGMAIVVLGLAIFATFWSRDAWPIYQPGNHDPYGFGHMRPSLSRPFDPQPKLQWVSDEGSDGRGHVPAYPREPLDGDNTEL</sequence>
<feature type="region of interest" description="Disordered" evidence="1">
    <location>
        <begin position="236"/>
        <end position="270"/>
    </location>
</feature>